<evidence type="ECO:0000256" key="1">
    <source>
        <dbReference type="SAM" id="Phobius"/>
    </source>
</evidence>
<name>A0A0B0Q2T4_GOSAR</name>
<keyword evidence="1" id="KW-0812">Transmembrane</keyword>
<evidence type="ECO:0000313" key="2">
    <source>
        <dbReference type="EMBL" id="KHG30231.1"/>
    </source>
</evidence>
<evidence type="ECO:0000313" key="3">
    <source>
        <dbReference type="Proteomes" id="UP000032142"/>
    </source>
</evidence>
<accession>A0A0B0Q2T4</accession>
<keyword evidence="1" id="KW-1133">Transmembrane helix</keyword>
<keyword evidence="3" id="KW-1185">Reference proteome</keyword>
<reference evidence="3" key="1">
    <citation type="submission" date="2014-09" db="EMBL/GenBank/DDBJ databases">
        <authorList>
            <person name="Mudge J."/>
            <person name="Ramaraj T."/>
            <person name="Lindquist I.E."/>
            <person name="Bharti A.K."/>
            <person name="Sundararajan A."/>
            <person name="Cameron C.T."/>
            <person name="Woodward J.E."/>
            <person name="May G.D."/>
            <person name="Brubaker C."/>
            <person name="Broadhvest J."/>
            <person name="Wilkins T.A."/>
        </authorList>
    </citation>
    <scope>NUCLEOTIDE SEQUENCE</scope>
    <source>
        <strain evidence="3">cv. AKA8401</strain>
    </source>
</reference>
<keyword evidence="1" id="KW-0472">Membrane</keyword>
<gene>
    <name evidence="2" type="ORF">F383_12678</name>
</gene>
<protein>
    <submittedName>
        <fullName evidence="2">Uncharacterized protein</fullName>
    </submittedName>
</protein>
<dbReference type="AlphaFoldDB" id="A0A0B0Q2T4"/>
<sequence>MHTYLSHNIQHVINELLNIYKHIMLMLISYAINIIEFTHIITTYLS</sequence>
<dbReference type="EMBL" id="KN455194">
    <property type="protein sequence ID" value="KHG30231.1"/>
    <property type="molecule type" value="Genomic_DNA"/>
</dbReference>
<organism evidence="2 3">
    <name type="scientific">Gossypium arboreum</name>
    <name type="common">Tree cotton</name>
    <name type="synonym">Gossypium nanking</name>
    <dbReference type="NCBI Taxonomy" id="29729"/>
    <lineage>
        <taxon>Eukaryota</taxon>
        <taxon>Viridiplantae</taxon>
        <taxon>Streptophyta</taxon>
        <taxon>Embryophyta</taxon>
        <taxon>Tracheophyta</taxon>
        <taxon>Spermatophyta</taxon>
        <taxon>Magnoliopsida</taxon>
        <taxon>eudicotyledons</taxon>
        <taxon>Gunneridae</taxon>
        <taxon>Pentapetalae</taxon>
        <taxon>rosids</taxon>
        <taxon>malvids</taxon>
        <taxon>Malvales</taxon>
        <taxon>Malvaceae</taxon>
        <taxon>Malvoideae</taxon>
        <taxon>Gossypium</taxon>
    </lineage>
</organism>
<feature type="transmembrane region" description="Helical" evidence="1">
    <location>
        <begin position="23"/>
        <end position="45"/>
    </location>
</feature>
<proteinExistence type="predicted"/>
<dbReference type="Proteomes" id="UP000032142">
    <property type="component" value="Unassembled WGS sequence"/>
</dbReference>